<feature type="transmembrane region" description="Helical" evidence="2">
    <location>
        <begin position="87"/>
        <end position="107"/>
    </location>
</feature>
<keyword evidence="2" id="KW-1133">Transmembrane helix</keyword>
<sequence length="164" mass="17229">MCPLPAFDQPIGAEAAPRNNSRGNEVDGGEWRIDIPIEGGAVVDHNRRARIRRFDRRSGKIIKTTLTLGSQAIAAVIAVALTKTSAWAVYFVELCTLVGLSFILSALALRRKHPEMSAAMAKIGAAATALAIVTAVMSHLPLSLAMAAGAFASIIILVVVALAT</sequence>
<feature type="region of interest" description="Disordered" evidence="1">
    <location>
        <begin position="1"/>
        <end position="27"/>
    </location>
</feature>
<keyword evidence="4" id="KW-1185">Reference proteome</keyword>
<organism evidence="3 4">
    <name type="scientific">Salvia divinorum</name>
    <name type="common">Maria pastora</name>
    <name type="synonym">Diviner's sage</name>
    <dbReference type="NCBI Taxonomy" id="28513"/>
    <lineage>
        <taxon>Eukaryota</taxon>
        <taxon>Viridiplantae</taxon>
        <taxon>Streptophyta</taxon>
        <taxon>Embryophyta</taxon>
        <taxon>Tracheophyta</taxon>
        <taxon>Spermatophyta</taxon>
        <taxon>Magnoliopsida</taxon>
        <taxon>eudicotyledons</taxon>
        <taxon>Gunneridae</taxon>
        <taxon>Pentapetalae</taxon>
        <taxon>asterids</taxon>
        <taxon>lamiids</taxon>
        <taxon>Lamiales</taxon>
        <taxon>Lamiaceae</taxon>
        <taxon>Nepetoideae</taxon>
        <taxon>Mentheae</taxon>
        <taxon>Salviinae</taxon>
        <taxon>Salvia</taxon>
        <taxon>Salvia subgen. Calosphace</taxon>
    </lineage>
</organism>
<feature type="transmembrane region" description="Helical" evidence="2">
    <location>
        <begin position="119"/>
        <end position="138"/>
    </location>
</feature>
<evidence type="ECO:0000256" key="2">
    <source>
        <dbReference type="SAM" id="Phobius"/>
    </source>
</evidence>
<keyword evidence="2" id="KW-0472">Membrane</keyword>
<evidence type="ECO:0000313" key="4">
    <source>
        <dbReference type="Proteomes" id="UP001567538"/>
    </source>
</evidence>
<accession>A0ABD1H443</accession>
<protein>
    <submittedName>
        <fullName evidence="3">Uncharacterized protein</fullName>
    </submittedName>
</protein>
<comment type="caution">
    <text evidence="3">The sequence shown here is derived from an EMBL/GenBank/DDBJ whole genome shotgun (WGS) entry which is preliminary data.</text>
</comment>
<name>A0ABD1H443_SALDI</name>
<keyword evidence="2" id="KW-0812">Transmembrane</keyword>
<proteinExistence type="predicted"/>
<reference evidence="3 4" key="1">
    <citation type="submission" date="2024-06" db="EMBL/GenBank/DDBJ databases">
        <title>A chromosome level genome sequence of Diviner's sage (Salvia divinorum).</title>
        <authorList>
            <person name="Ford S.A."/>
            <person name="Ro D.-K."/>
            <person name="Ness R.W."/>
            <person name="Phillips M.A."/>
        </authorList>
    </citation>
    <scope>NUCLEOTIDE SEQUENCE [LARGE SCALE GENOMIC DNA]</scope>
    <source>
        <strain evidence="3">SAF-2024a</strain>
        <tissue evidence="3">Leaf</tissue>
    </source>
</reference>
<dbReference type="EMBL" id="JBEAFC010000007">
    <property type="protein sequence ID" value="KAL1551187.1"/>
    <property type="molecule type" value="Genomic_DNA"/>
</dbReference>
<feature type="transmembrane region" description="Helical" evidence="2">
    <location>
        <begin position="61"/>
        <end position="81"/>
    </location>
</feature>
<dbReference type="Proteomes" id="UP001567538">
    <property type="component" value="Unassembled WGS sequence"/>
</dbReference>
<feature type="transmembrane region" description="Helical" evidence="2">
    <location>
        <begin position="144"/>
        <end position="163"/>
    </location>
</feature>
<dbReference type="AlphaFoldDB" id="A0ABD1H443"/>
<evidence type="ECO:0000256" key="1">
    <source>
        <dbReference type="SAM" id="MobiDB-lite"/>
    </source>
</evidence>
<evidence type="ECO:0000313" key="3">
    <source>
        <dbReference type="EMBL" id="KAL1551187.1"/>
    </source>
</evidence>
<gene>
    <name evidence="3" type="ORF">AAHA92_19061</name>
</gene>